<organism evidence="2 3">
    <name type="scientific">Dendrothele bispora (strain CBS 962.96)</name>
    <dbReference type="NCBI Taxonomy" id="1314807"/>
    <lineage>
        <taxon>Eukaryota</taxon>
        <taxon>Fungi</taxon>
        <taxon>Dikarya</taxon>
        <taxon>Basidiomycota</taxon>
        <taxon>Agaricomycotina</taxon>
        <taxon>Agaricomycetes</taxon>
        <taxon>Agaricomycetidae</taxon>
        <taxon>Agaricales</taxon>
        <taxon>Agaricales incertae sedis</taxon>
        <taxon>Dendrothele</taxon>
    </lineage>
</organism>
<sequence>MRRYKEPQQGLLELQPEILLRNKDKNSPLTYADGAVGCLYPLTQEFVTSPTATEIPIPPFGSTRDLYRRADGLYGEDDPIQHPQPYNSRFPYMPCIPKEPHDPQEPYYPHQFMWTQITKHHLDFTSQGAARGEGVLKSIYLARIDDAIGIVNNRMNNWKTTHHGEKNDSILSLLTGWENNLEVCYTRVKTISSSLYDTVRVFAELKRCWLTMIAILDYDEKIYPRIRGLHPFQGPLSNTEFCMGAFVWNDADALQFFKVGLPFYYVRHYNQFDRQNIINVKSFQPSGVCTVAANPPYSVIYTGQAGSDDKFAAIYKASVQCISGPSPFANMHLPGQYQSSYQLSGGLSSPAQSSIPAQDPLRSQLPSAVGPIRKHSAAASTSKPSYVRDRPSGAGKSRSKVQNATQQQRDVFADLPADHRFVPTSPSAWVGIKKLIDPKTVKSESKQKLKTIVPDPSLFFGSDDNRLMSYLTQWRHVRPIWLKHCRSSVPGQPPVENGIWRKALGQQFFRGDEEGEIARIENRQHQDALEAKKLLLDIFQLHSPGTPIKPSSPDDVSITEAKKLIRELSLINFHYQLVTLDYLVDTSRPRTGTSAQLTISTADHDQSRNTLISNIFAGGDVFTVSSETSDQGMLASDWAVRIVGLRALWRLMDSWSGEKPTLWNRGADGNLHKMQKAGEEWERALALFYAQTYYTQFGHPPVLPTRL</sequence>
<protein>
    <submittedName>
        <fullName evidence="2">Uncharacterized protein</fullName>
    </submittedName>
</protein>
<feature type="region of interest" description="Disordered" evidence="1">
    <location>
        <begin position="344"/>
        <end position="406"/>
    </location>
</feature>
<evidence type="ECO:0000313" key="2">
    <source>
        <dbReference type="EMBL" id="THU87192.1"/>
    </source>
</evidence>
<name>A0A4S8LE29_DENBC</name>
<keyword evidence="3" id="KW-1185">Reference proteome</keyword>
<dbReference type="EMBL" id="ML179460">
    <property type="protein sequence ID" value="THU87192.1"/>
    <property type="molecule type" value="Genomic_DNA"/>
</dbReference>
<reference evidence="2 3" key="1">
    <citation type="journal article" date="2019" name="Nat. Ecol. Evol.">
        <title>Megaphylogeny resolves global patterns of mushroom evolution.</title>
        <authorList>
            <person name="Varga T."/>
            <person name="Krizsan K."/>
            <person name="Foldi C."/>
            <person name="Dima B."/>
            <person name="Sanchez-Garcia M."/>
            <person name="Sanchez-Ramirez S."/>
            <person name="Szollosi G.J."/>
            <person name="Szarkandi J.G."/>
            <person name="Papp V."/>
            <person name="Albert L."/>
            <person name="Andreopoulos W."/>
            <person name="Angelini C."/>
            <person name="Antonin V."/>
            <person name="Barry K.W."/>
            <person name="Bougher N.L."/>
            <person name="Buchanan P."/>
            <person name="Buyck B."/>
            <person name="Bense V."/>
            <person name="Catcheside P."/>
            <person name="Chovatia M."/>
            <person name="Cooper J."/>
            <person name="Damon W."/>
            <person name="Desjardin D."/>
            <person name="Finy P."/>
            <person name="Geml J."/>
            <person name="Haridas S."/>
            <person name="Hughes K."/>
            <person name="Justo A."/>
            <person name="Karasinski D."/>
            <person name="Kautmanova I."/>
            <person name="Kiss B."/>
            <person name="Kocsube S."/>
            <person name="Kotiranta H."/>
            <person name="LaButti K.M."/>
            <person name="Lechner B.E."/>
            <person name="Liimatainen K."/>
            <person name="Lipzen A."/>
            <person name="Lukacs Z."/>
            <person name="Mihaltcheva S."/>
            <person name="Morgado L.N."/>
            <person name="Niskanen T."/>
            <person name="Noordeloos M.E."/>
            <person name="Ohm R.A."/>
            <person name="Ortiz-Santana B."/>
            <person name="Ovrebo C."/>
            <person name="Racz N."/>
            <person name="Riley R."/>
            <person name="Savchenko A."/>
            <person name="Shiryaev A."/>
            <person name="Soop K."/>
            <person name="Spirin V."/>
            <person name="Szebenyi C."/>
            <person name="Tomsovsky M."/>
            <person name="Tulloss R.E."/>
            <person name="Uehling J."/>
            <person name="Grigoriev I.V."/>
            <person name="Vagvolgyi C."/>
            <person name="Papp T."/>
            <person name="Martin F.M."/>
            <person name="Miettinen O."/>
            <person name="Hibbett D.S."/>
            <person name="Nagy L.G."/>
        </authorList>
    </citation>
    <scope>NUCLEOTIDE SEQUENCE [LARGE SCALE GENOMIC DNA]</scope>
    <source>
        <strain evidence="2 3">CBS 962.96</strain>
    </source>
</reference>
<dbReference type="OrthoDB" id="2634326at2759"/>
<dbReference type="AlphaFoldDB" id="A0A4S8LE29"/>
<proteinExistence type="predicted"/>
<dbReference type="Proteomes" id="UP000297245">
    <property type="component" value="Unassembled WGS sequence"/>
</dbReference>
<accession>A0A4S8LE29</accession>
<gene>
    <name evidence="2" type="ORF">K435DRAFT_867525</name>
</gene>
<evidence type="ECO:0000256" key="1">
    <source>
        <dbReference type="SAM" id="MobiDB-lite"/>
    </source>
</evidence>
<evidence type="ECO:0000313" key="3">
    <source>
        <dbReference type="Proteomes" id="UP000297245"/>
    </source>
</evidence>